<dbReference type="OrthoDB" id="6360939at2759"/>
<evidence type="ECO:0000256" key="1">
    <source>
        <dbReference type="ARBA" id="ARBA00000707"/>
    </source>
</evidence>
<dbReference type="Proteomes" id="UP000440578">
    <property type="component" value="Unassembled WGS sequence"/>
</dbReference>
<dbReference type="PROSITE" id="PS50030">
    <property type="entry name" value="UBA"/>
    <property type="match status" value="1"/>
</dbReference>
<dbReference type="PROSITE" id="PS00972">
    <property type="entry name" value="USP_1"/>
    <property type="match status" value="1"/>
</dbReference>
<dbReference type="SUPFAM" id="SSF54001">
    <property type="entry name" value="Cysteine proteinases"/>
    <property type="match status" value="1"/>
</dbReference>
<dbReference type="InterPro" id="IPR029071">
    <property type="entry name" value="Ubiquitin-like_domsf"/>
</dbReference>
<accession>A0A6A4WWN2</accession>
<dbReference type="InterPro" id="IPR016024">
    <property type="entry name" value="ARM-type_fold"/>
</dbReference>
<evidence type="ECO:0000256" key="6">
    <source>
        <dbReference type="ARBA" id="ARBA00022786"/>
    </source>
</evidence>
<dbReference type="GO" id="GO:0005634">
    <property type="term" value="C:nucleus"/>
    <property type="evidence" value="ECO:0007669"/>
    <property type="project" value="TreeGrafter"/>
</dbReference>
<evidence type="ECO:0000313" key="13">
    <source>
        <dbReference type="Proteomes" id="UP000440578"/>
    </source>
</evidence>
<comment type="catalytic activity">
    <reaction evidence="1">
        <text>Thiol-dependent hydrolysis of ester, thioester, amide, peptide and isopeptide bonds formed by the C-terminal Gly of ubiquitin (a 76-residue protein attached to proteins as an intracellular targeting signal).</text>
        <dbReference type="EC" id="3.4.19.12"/>
    </reaction>
</comment>
<evidence type="ECO:0000256" key="8">
    <source>
        <dbReference type="ARBA" id="ARBA00022807"/>
    </source>
</evidence>
<dbReference type="EMBL" id="VIIS01000515">
    <property type="protein sequence ID" value="KAF0308080.1"/>
    <property type="molecule type" value="Genomic_DNA"/>
</dbReference>
<dbReference type="InterPro" id="IPR018200">
    <property type="entry name" value="USP_CS"/>
</dbReference>
<dbReference type="GO" id="GO:0006508">
    <property type="term" value="P:proteolysis"/>
    <property type="evidence" value="ECO:0007669"/>
    <property type="project" value="UniProtKB-KW"/>
</dbReference>
<dbReference type="InterPro" id="IPR056850">
    <property type="entry name" value="ARM_UBP34_24_USP9X_Y"/>
</dbReference>
<evidence type="ECO:0000256" key="7">
    <source>
        <dbReference type="ARBA" id="ARBA00022801"/>
    </source>
</evidence>
<feature type="domain" description="UBA" evidence="10">
    <location>
        <begin position="2"/>
        <end position="44"/>
    </location>
</feature>
<evidence type="ECO:0000256" key="3">
    <source>
        <dbReference type="ARBA" id="ARBA00012759"/>
    </source>
</evidence>
<feature type="region of interest" description="Disordered" evidence="9">
    <location>
        <begin position="1839"/>
        <end position="1865"/>
    </location>
</feature>
<feature type="compositionally biased region" description="Low complexity" evidence="9">
    <location>
        <begin position="861"/>
        <end position="871"/>
    </location>
</feature>
<sequence length="1898" mass="209438">METDEEDNVKMLMDMGFPDEDEVRAALRMAKNDISEAVVFLTDENFKSNMYPTSSRALALPGPTNFADGDKSEDQQMSTGEEENSLVFPYDELLQLERRVGKDQWSIPYKREESLGRCLLAATRLAKEGLVEADDNCRRFTERVMMDSFKKLLTNSAVYSWSLEIHQGIVTMLELFVDLLLARMPHPAGPLRLAESHPGAALTVGLISGTGVPVVIGDTLNLIMFLTVQTFDCETAWNQKNKSKHPSIRSGTDVDKDYASSFHVKSGTYGWLVDLINYFGYQGGFAQIEQCFQREELTPAEMAALLAPVGRGAELLVADRVKPVLSAALERALSYLTALDENKLNGKDAQAVLELLMTLKRLCCHLWTENENKITELQLNMLVRMLKTPNFSTRMNALQEISRIIDDTRRSARWVLGAEEIQAWMSEQGVLSLALEGNIDQKQYTDRIKAIIEFLGPHLSTDDLSKIWSMQSRHAIQVMENIHCMMAAASVSFSPPQLQHLISLIERSWEGGKPWQQEGLLQLVGRIGRERRDPASAAQMLDLLWRLAHAPALGSRLVSMAMDLHTEVLAEGSGDEQVKLYISKCVDDISNHTWTVPALRHLHNIVDKIIHGTKSYIKIDKTSYSELMYGQHDIMRLITRSLSACHQMSVREAGGELNRDVLYDGEYRHGECLSTHLEVLQHMLKDSRVPLPWERVTDVWSALLDNPDACADDRTICLDWFSDCVSVLGRETQQRFFTEKLLQLDPELLTSAGLRCFKIYFERVNIDKGFFRRVSCNIVIGSQPPLGVDFLWRVLTEVADEEISGAVIDELLNIYYLNLEPKLKRDPASLHNKFYNECYERLEARRAALFSSAVDIQMAPVTPESPVSSPSKAPGSRRHSSDASIAASTCCPERRGLSRLLGLVRAYIEKIEGLYTEPRSIVPHGATFRGAPLSVSVQHESAEPIIIQAHTNESVQSLKSRVAAQLKLSASSLQLLLGDAELDMPHQLLHRAGVTSQSKLTARAVGPTAARSRDTESSPEPAGAAAAVAEGGAGAASAAAGASSADVTSERSLPGVVMAAGGTFGTLCRLAELRDAAITAGARAILHLVPTEPAVSDALETLCAPPDRPAAGARPEELVHQMLGGGPNPATGLRLVYNLEVLSGKLMPCRAEGGAAESARTFCRAFLEHGGLTEVVAVLRREPPPGDDQWLVQQQIYLLTLQIARFLLCDRPDLTRAPQSSPITKPTPAKKSALDSSVNASLDTVQSLPSPVFNETVSCLLRLAWSAAAGRLAQGTAVANREKRSPVEFFISERPRHSSNGSTTSSASESDSGGLHAGLCAQQSDLSENDTLVARLALQLMVTCLQNRPEALGYLYGLPYVRECIVDILLGSPEAEVRQVMTDQLLLLSQLSAPEVSPSPRDFLTQVVLKTRVPLWVPSGSSRAGSQRLLAQSAQYFALRAHLLTDLSMVDQSRLGVSASSMAEDEIGWLQNFSPSPSYDSGGTGGWPADDVLLAGHLDLVRALVTCHGASRLTVGGHLIGTLLDDFLFPASRRQGSDCSPVSLPRCQGASSRTAAYRLFVELCNDCRENLELICLQLVERHHTFNGELSKEFDYAPPLDGRAACNYVGLRNAGATCYMNSVLQQLYMVPGLREAVLGVQDDQITEDSELCQVQMVFGHLLELKLQYFSPERFWTVFRLRGQPINVREQQDAYEFFTNLLDQVDEQLRAIGREPVFQQVFEGKFSDQKICKDCPHRYEREETFNALNLAVKSGTLQESLQQFVREEIMDGDNSYFCDKCGKKREAVKRTLIKSLPPVLVIQLKRFGYDWLAGHSIKFDEYFKFPFSLDMGPYTEDGVTAAQAAPAPPSGSGDARRSTSRQTAQKPPPMMYELVGVVVHSGQASAGHYYSYVKDRRSGG</sequence>
<dbReference type="InterPro" id="IPR028889">
    <property type="entry name" value="USP"/>
</dbReference>
<feature type="region of interest" description="Disordered" evidence="9">
    <location>
        <begin position="1289"/>
        <end position="1314"/>
    </location>
</feature>
<evidence type="ECO:0000256" key="2">
    <source>
        <dbReference type="ARBA" id="ARBA00009085"/>
    </source>
</evidence>
<proteinExistence type="inferred from homology"/>
<evidence type="ECO:0000259" key="10">
    <source>
        <dbReference type="PROSITE" id="PS50030"/>
    </source>
</evidence>
<dbReference type="Gene3D" id="1.10.8.10">
    <property type="entry name" value="DNA helicase RuvA subunit, C-terminal domain"/>
    <property type="match status" value="1"/>
</dbReference>
<dbReference type="SUPFAM" id="SSF46934">
    <property type="entry name" value="UBA-like"/>
    <property type="match status" value="1"/>
</dbReference>
<dbReference type="Pfam" id="PF00627">
    <property type="entry name" value="UBA"/>
    <property type="match status" value="1"/>
</dbReference>
<evidence type="ECO:0000256" key="4">
    <source>
        <dbReference type="ARBA" id="ARBA00022553"/>
    </source>
</evidence>
<dbReference type="Pfam" id="PF22900">
    <property type="entry name" value="UCH_UBL1"/>
    <property type="match status" value="1"/>
</dbReference>
<dbReference type="SUPFAM" id="SSF54236">
    <property type="entry name" value="Ubiquitin-like"/>
    <property type="match status" value="1"/>
</dbReference>
<feature type="region of interest" description="Disordered" evidence="9">
    <location>
        <begin position="861"/>
        <end position="887"/>
    </location>
</feature>
<organism evidence="12 13">
    <name type="scientific">Amphibalanus amphitrite</name>
    <name type="common">Striped barnacle</name>
    <name type="synonym">Balanus amphitrite</name>
    <dbReference type="NCBI Taxonomy" id="1232801"/>
    <lineage>
        <taxon>Eukaryota</taxon>
        <taxon>Metazoa</taxon>
        <taxon>Ecdysozoa</taxon>
        <taxon>Arthropoda</taxon>
        <taxon>Crustacea</taxon>
        <taxon>Multicrustacea</taxon>
        <taxon>Cirripedia</taxon>
        <taxon>Thoracica</taxon>
        <taxon>Thoracicalcarea</taxon>
        <taxon>Balanomorpha</taxon>
        <taxon>Balanoidea</taxon>
        <taxon>Balanidae</taxon>
        <taxon>Amphibalaninae</taxon>
        <taxon>Amphibalanus</taxon>
    </lineage>
</organism>
<reference evidence="12 13" key="1">
    <citation type="submission" date="2019-07" db="EMBL/GenBank/DDBJ databases">
        <title>Draft genome assembly of a fouling barnacle, Amphibalanus amphitrite (Darwin, 1854): The first reference genome for Thecostraca.</title>
        <authorList>
            <person name="Kim W."/>
        </authorList>
    </citation>
    <scope>NUCLEOTIDE SEQUENCE [LARGE SCALE GENOMIC DNA]</scope>
    <source>
        <strain evidence="12">SNU_AA5</strain>
        <tissue evidence="12">Soma without cirri and trophi</tissue>
    </source>
</reference>
<dbReference type="InterPro" id="IPR055176">
    <property type="entry name" value="UBP24/USP9X/USP9Y_UBL"/>
</dbReference>
<feature type="region of interest" description="Disordered" evidence="9">
    <location>
        <begin position="999"/>
        <end position="1024"/>
    </location>
</feature>
<comment type="caution">
    <text evidence="12">The sequence shown here is derived from an EMBL/GenBank/DDBJ whole genome shotgun (WGS) entry which is preliminary data.</text>
</comment>
<keyword evidence="5" id="KW-0645">Protease</keyword>
<evidence type="ECO:0000256" key="5">
    <source>
        <dbReference type="ARBA" id="ARBA00022670"/>
    </source>
</evidence>
<keyword evidence="8" id="KW-0788">Thiol protease</keyword>
<dbReference type="SMART" id="SM00165">
    <property type="entry name" value="UBA"/>
    <property type="match status" value="1"/>
</dbReference>
<keyword evidence="6" id="KW-0833">Ubl conjugation pathway</keyword>
<name>A0A6A4WWN2_AMPAM</name>
<dbReference type="Pfam" id="PF00443">
    <property type="entry name" value="UCH"/>
    <property type="match status" value="1"/>
</dbReference>
<comment type="similarity">
    <text evidence="2">Belongs to the peptidase C19 family.</text>
</comment>
<evidence type="ECO:0000259" key="11">
    <source>
        <dbReference type="PROSITE" id="PS50235"/>
    </source>
</evidence>
<dbReference type="GO" id="GO:0016579">
    <property type="term" value="P:protein deubiquitination"/>
    <property type="evidence" value="ECO:0007669"/>
    <property type="project" value="InterPro"/>
</dbReference>
<dbReference type="PANTHER" id="PTHR24006">
    <property type="entry name" value="UBIQUITIN CARBOXYL-TERMINAL HYDROLASE"/>
    <property type="match status" value="1"/>
</dbReference>
<feature type="region of interest" description="Disordered" evidence="9">
    <location>
        <begin position="53"/>
        <end position="82"/>
    </location>
</feature>
<protein>
    <recommendedName>
        <fullName evidence="3">ubiquitinyl hydrolase 1</fullName>
        <ecNumber evidence="3">3.4.19.12</ecNumber>
    </recommendedName>
</protein>
<dbReference type="EC" id="3.4.19.12" evidence="3"/>
<dbReference type="InterPro" id="IPR050164">
    <property type="entry name" value="Peptidase_C19"/>
</dbReference>
<evidence type="ECO:0000313" key="12">
    <source>
        <dbReference type="EMBL" id="KAF0308080.1"/>
    </source>
</evidence>
<feature type="domain" description="USP" evidence="11">
    <location>
        <begin position="1608"/>
        <end position="1898"/>
    </location>
</feature>
<feature type="compositionally biased region" description="Low complexity" evidence="9">
    <location>
        <begin position="1298"/>
        <end position="1314"/>
    </location>
</feature>
<dbReference type="InterPro" id="IPR009060">
    <property type="entry name" value="UBA-like_sf"/>
</dbReference>
<dbReference type="FunFam" id="3.90.70.10:FF:000022">
    <property type="entry name" value="Ubiquitin carboxyl-terminal hydrolase 24"/>
    <property type="match status" value="1"/>
</dbReference>
<dbReference type="PANTHER" id="PTHR24006:SF943">
    <property type="entry name" value="UBIQUITIN CARBOXYL-TERMINAL HYDROLASE PUF"/>
    <property type="match status" value="1"/>
</dbReference>
<keyword evidence="13" id="KW-1185">Reference proteome</keyword>
<dbReference type="InterPro" id="IPR038765">
    <property type="entry name" value="Papain-like_cys_pep_sf"/>
</dbReference>
<dbReference type="InterPro" id="IPR015940">
    <property type="entry name" value="UBA"/>
</dbReference>
<dbReference type="Gene3D" id="3.90.70.10">
    <property type="entry name" value="Cysteine proteinases"/>
    <property type="match status" value="1"/>
</dbReference>
<dbReference type="Pfam" id="PF25010">
    <property type="entry name" value="ARM_UBP24_USP9X-Y"/>
    <property type="match status" value="1"/>
</dbReference>
<evidence type="ECO:0000256" key="9">
    <source>
        <dbReference type="SAM" id="MobiDB-lite"/>
    </source>
</evidence>
<dbReference type="PROSITE" id="PS00973">
    <property type="entry name" value="USP_2"/>
    <property type="match status" value="1"/>
</dbReference>
<gene>
    <name evidence="12" type="primary">Usp24_0</name>
    <name evidence="12" type="ORF">FJT64_020669</name>
</gene>
<keyword evidence="4" id="KW-0597">Phosphoprotein</keyword>
<dbReference type="GO" id="GO:0005829">
    <property type="term" value="C:cytosol"/>
    <property type="evidence" value="ECO:0007669"/>
    <property type="project" value="TreeGrafter"/>
</dbReference>
<keyword evidence="7 12" id="KW-0378">Hydrolase</keyword>
<dbReference type="GO" id="GO:0004843">
    <property type="term" value="F:cysteine-type deubiquitinase activity"/>
    <property type="evidence" value="ECO:0007669"/>
    <property type="project" value="UniProtKB-EC"/>
</dbReference>
<dbReference type="SUPFAM" id="SSF48371">
    <property type="entry name" value="ARM repeat"/>
    <property type="match status" value="1"/>
</dbReference>
<dbReference type="PROSITE" id="PS50235">
    <property type="entry name" value="USP_3"/>
    <property type="match status" value="1"/>
</dbReference>
<dbReference type="InterPro" id="IPR001394">
    <property type="entry name" value="Peptidase_C19_UCH"/>
</dbReference>